<reference evidence="4 5" key="1">
    <citation type="submission" date="2024-08" db="EMBL/GenBank/DDBJ databases">
        <title>Two novel Cytobacillus novel species.</title>
        <authorList>
            <person name="Liu G."/>
        </authorList>
    </citation>
    <scope>NUCLEOTIDE SEQUENCE [LARGE SCALE GENOMIC DNA]</scope>
    <source>
        <strain evidence="4 5">FJAT-53684</strain>
    </source>
</reference>
<dbReference type="NCBIfam" id="TIGR02258">
    <property type="entry name" value="2_5_ligase"/>
    <property type="match status" value="1"/>
</dbReference>
<dbReference type="RefSeq" id="WP_389222416.1">
    <property type="nucleotide sequence ID" value="NZ_JBIACJ010000011.1"/>
</dbReference>
<evidence type="ECO:0000256" key="1">
    <source>
        <dbReference type="ARBA" id="ARBA00022801"/>
    </source>
</evidence>
<feature type="short sequence motif" description="HXTX 1" evidence="2">
    <location>
        <begin position="44"/>
        <end position="47"/>
    </location>
</feature>
<feature type="active site" description="Proton donor" evidence="2">
    <location>
        <position position="44"/>
    </location>
</feature>
<proteinExistence type="inferred from homology"/>
<organism evidence="4 5">
    <name type="scientific">Cytobacillus mangrovibacter</name>
    <dbReference type="NCBI Taxonomy" id="3299024"/>
    <lineage>
        <taxon>Bacteria</taxon>
        <taxon>Bacillati</taxon>
        <taxon>Bacillota</taxon>
        <taxon>Bacilli</taxon>
        <taxon>Bacillales</taxon>
        <taxon>Bacillaceae</taxon>
        <taxon>Cytobacillus</taxon>
    </lineage>
</organism>
<comment type="caution">
    <text evidence="4">The sequence shown here is derived from an EMBL/GenBank/DDBJ whole genome shotgun (WGS) entry which is preliminary data.</text>
</comment>
<dbReference type="HAMAP" id="MF_01940">
    <property type="entry name" value="RNA_CPDase"/>
    <property type="match status" value="1"/>
</dbReference>
<dbReference type="EMBL" id="JBIACJ010000011">
    <property type="protein sequence ID" value="MFE8698227.1"/>
    <property type="molecule type" value="Genomic_DNA"/>
</dbReference>
<dbReference type="Gene3D" id="3.90.1140.10">
    <property type="entry name" value="Cyclic phosphodiesterase"/>
    <property type="match status" value="1"/>
</dbReference>
<dbReference type="InterPro" id="IPR009097">
    <property type="entry name" value="Cyclic_Pdiesterase"/>
</dbReference>
<feature type="short sequence motif" description="HXTX 2" evidence="2">
    <location>
        <begin position="130"/>
        <end position="133"/>
    </location>
</feature>
<protein>
    <recommendedName>
        <fullName evidence="2">RNA 2',3'-cyclic phosphodiesterase</fullName>
        <shortName evidence="2">RNA 2',3'-CPDase</shortName>
        <ecNumber evidence="2">3.1.4.58</ecNumber>
    </recommendedName>
</protein>
<feature type="active site" description="Proton acceptor" evidence="2">
    <location>
        <position position="130"/>
    </location>
</feature>
<evidence type="ECO:0000256" key="2">
    <source>
        <dbReference type="HAMAP-Rule" id="MF_01940"/>
    </source>
</evidence>
<dbReference type="PANTHER" id="PTHR35561">
    <property type="entry name" value="RNA 2',3'-CYCLIC PHOSPHODIESTERASE"/>
    <property type="match status" value="1"/>
</dbReference>
<dbReference type="InterPro" id="IPR014051">
    <property type="entry name" value="Phosphoesterase_HXTX"/>
</dbReference>
<name>A0ABW6K3S0_9BACI</name>
<dbReference type="Pfam" id="PF02834">
    <property type="entry name" value="LigT_PEase"/>
    <property type="match status" value="2"/>
</dbReference>
<comment type="similarity">
    <text evidence="2">Belongs to the 2H phosphoesterase superfamily. ThpR family.</text>
</comment>
<keyword evidence="1 2" id="KW-0378">Hydrolase</keyword>
<comment type="function">
    <text evidence="2">Hydrolyzes RNA 2',3'-cyclic phosphodiester to an RNA 2'-phosphomonoester.</text>
</comment>
<gene>
    <name evidence="4" type="primary">thpR</name>
    <name evidence="4" type="ORF">ACFYKT_18045</name>
</gene>
<dbReference type="EC" id="3.1.4.58" evidence="2"/>
<sequence>MERQAHFFFAISLPEEAKREVKKICSFVQQEFPFRRWVHYEDYHITLAFLGAASNDKLEEAKRIVKERLNGQKAFSLHINQLGVFGKEDTPRIFWADTAKEERLMMIRDIVFSACLQAGFELETRPFKPHITLARNWAGINLFQSSQLKNNNPFQNAHLSFQANEVVLYQTHLDQTPKYEKVASFPLLDENLF</sequence>
<dbReference type="InterPro" id="IPR004175">
    <property type="entry name" value="RNA_CPDase"/>
</dbReference>
<dbReference type="SUPFAM" id="SSF55144">
    <property type="entry name" value="LigT-like"/>
    <property type="match status" value="1"/>
</dbReference>
<feature type="domain" description="Phosphoesterase HXTX" evidence="3">
    <location>
        <begin position="102"/>
        <end position="179"/>
    </location>
</feature>
<evidence type="ECO:0000313" key="4">
    <source>
        <dbReference type="EMBL" id="MFE8698227.1"/>
    </source>
</evidence>
<dbReference type="Proteomes" id="UP001601058">
    <property type="component" value="Unassembled WGS sequence"/>
</dbReference>
<feature type="domain" description="Phosphoesterase HXTX" evidence="3">
    <location>
        <begin position="11"/>
        <end position="95"/>
    </location>
</feature>
<keyword evidence="5" id="KW-1185">Reference proteome</keyword>
<evidence type="ECO:0000313" key="5">
    <source>
        <dbReference type="Proteomes" id="UP001601058"/>
    </source>
</evidence>
<dbReference type="PANTHER" id="PTHR35561:SF1">
    <property type="entry name" value="RNA 2',3'-CYCLIC PHOSPHODIESTERASE"/>
    <property type="match status" value="1"/>
</dbReference>
<comment type="catalytic activity">
    <reaction evidence="2">
        <text>a 3'-end 2',3'-cyclophospho-ribonucleotide-RNA + H2O = a 3'-end 2'-phospho-ribonucleotide-RNA + H(+)</text>
        <dbReference type="Rhea" id="RHEA:11828"/>
        <dbReference type="Rhea" id="RHEA-COMP:10464"/>
        <dbReference type="Rhea" id="RHEA-COMP:17353"/>
        <dbReference type="ChEBI" id="CHEBI:15377"/>
        <dbReference type="ChEBI" id="CHEBI:15378"/>
        <dbReference type="ChEBI" id="CHEBI:83064"/>
        <dbReference type="ChEBI" id="CHEBI:173113"/>
        <dbReference type="EC" id="3.1.4.58"/>
    </reaction>
</comment>
<accession>A0ABW6K3S0</accession>
<evidence type="ECO:0000259" key="3">
    <source>
        <dbReference type="Pfam" id="PF02834"/>
    </source>
</evidence>